<feature type="binding site" evidence="9">
    <location>
        <position position="173"/>
    </location>
    <ligand>
        <name>substrate</name>
    </ligand>
</feature>
<dbReference type="InterPro" id="IPR050099">
    <property type="entry name" value="SIS_GmhA/DiaA_subfam"/>
</dbReference>
<keyword evidence="8 9" id="KW-0119">Carbohydrate metabolism</keyword>
<dbReference type="OrthoDB" id="9810929at2"/>
<dbReference type="GO" id="GO:0008270">
    <property type="term" value="F:zinc ion binding"/>
    <property type="evidence" value="ECO:0007669"/>
    <property type="project" value="UniProtKB-UniRule"/>
</dbReference>
<evidence type="ECO:0000256" key="5">
    <source>
        <dbReference type="ARBA" id="ARBA00022723"/>
    </source>
</evidence>
<dbReference type="GO" id="GO:0097367">
    <property type="term" value="F:carbohydrate derivative binding"/>
    <property type="evidence" value="ECO:0007669"/>
    <property type="project" value="InterPro"/>
</dbReference>
<evidence type="ECO:0000256" key="9">
    <source>
        <dbReference type="HAMAP-Rule" id="MF_00067"/>
    </source>
</evidence>
<dbReference type="AlphaFoldDB" id="C8X0N1"/>
<feature type="binding site" evidence="9">
    <location>
        <begin position="53"/>
        <end position="55"/>
    </location>
    <ligand>
        <name>substrate</name>
    </ligand>
</feature>
<feature type="binding site" evidence="9">
    <location>
        <position position="66"/>
    </location>
    <ligand>
        <name>substrate</name>
    </ligand>
</feature>
<dbReference type="HOGENOM" id="CLU_080999_0_1_7"/>
<feature type="binding site" evidence="9">
    <location>
        <position position="173"/>
    </location>
    <ligand>
        <name>Zn(2+)</name>
        <dbReference type="ChEBI" id="CHEBI:29105"/>
    </ligand>
</feature>
<evidence type="ECO:0000256" key="7">
    <source>
        <dbReference type="ARBA" id="ARBA00023235"/>
    </source>
</evidence>
<dbReference type="RefSeq" id="WP_015751136.1">
    <property type="nucleotide sequence ID" value="NC_013223.1"/>
</dbReference>
<comment type="subcellular location">
    <subcellularLocation>
        <location evidence="2 9">Cytoplasm</location>
    </subcellularLocation>
</comment>
<reference evidence="12" key="1">
    <citation type="submission" date="2009-09" db="EMBL/GenBank/DDBJ databases">
        <title>The complete chromosome of Desulfohalobium retbaense DSM 5692.</title>
        <authorList>
            <consortium name="US DOE Joint Genome Institute (JGI-PGF)"/>
            <person name="Lucas S."/>
            <person name="Copeland A."/>
            <person name="Lapidus A."/>
            <person name="Glavina del Rio T."/>
            <person name="Dalin E."/>
            <person name="Tice H."/>
            <person name="Bruce D."/>
            <person name="Goodwin L."/>
            <person name="Pitluck S."/>
            <person name="Kyrpides N."/>
            <person name="Mavromatis K."/>
            <person name="Ivanova N."/>
            <person name="Mikhailova N."/>
            <person name="Munk A.C."/>
            <person name="Brettin T."/>
            <person name="Detter J.C."/>
            <person name="Han C."/>
            <person name="Tapia R."/>
            <person name="Larimer F."/>
            <person name="Land M."/>
            <person name="Hauser L."/>
            <person name="Markowitz V."/>
            <person name="Cheng J.-F."/>
            <person name="Hugenholtz P."/>
            <person name="Woyke T."/>
            <person name="Wu D."/>
            <person name="Spring S."/>
            <person name="Klenk H.-P."/>
            <person name="Eisen J.A."/>
        </authorList>
    </citation>
    <scope>NUCLEOTIDE SEQUENCE [LARGE SCALE GENOMIC DNA]</scope>
    <source>
        <strain evidence="12">DSM 5692</strain>
    </source>
</reference>
<feature type="binding site" evidence="9">
    <location>
        <position position="66"/>
    </location>
    <ligand>
        <name>Zn(2+)</name>
        <dbReference type="ChEBI" id="CHEBI:29105"/>
    </ligand>
</feature>
<dbReference type="PANTHER" id="PTHR30390">
    <property type="entry name" value="SEDOHEPTULOSE 7-PHOSPHATE ISOMERASE / DNAA INITIATOR-ASSOCIATING FACTOR FOR REPLICATION INITIATION"/>
    <property type="match status" value="1"/>
</dbReference>
<dbReference type="eggNOG" id="COG0279">
    <property type="taxonomic scope" value="Bacteria"/>
</dbReference>
<evidence type="ECO:0000256" key="4">
    <source>
        <dbReference type="ARBA" id="ARBA00022490"/>
    </source>
</evidence>
<dbReference type="InterPro" id="IPR001347">
    <property type="entry name" value="SIS_dom"/>
</dbReference>
<evidence type="ECO:0000256" key="3">
    <source>
        <dbReference type="ARBA" id="ARBA00009894"/>
    </source>
</evidence>
<keyword evidence="7 9" id="KW-0413">Isomerase</keyword>
<dbReference type="GO" id="GO:0005975">
    <property type="term" value="P:carbohydrate metabolic process"/>
    <property type="evidence" value="ECO:0007669"/>
    <property type="project" value="UniProtKB-UniRule"/>
</dbReference>
<keyword evidence="5 9" id="KW-0479">Metal-binding</keyword>
<dbReference type="HAMAP" id="MF_00067">
    <property type="entry name" value="GmhA"/>
    <property type="match status" value="1"/>
</dbReference>
<feature type="binding site" evidence="9">
    <location>
        <position position="126"/>
    </location>
    <ligand>
        <name>substrate</name>
    </ligand>
</feature>
<sequence length="203" mass="21240">MTQSAHDIVADYAREGLALRERFFTSNAEAIAALGLNIAVCLAKGGKILLCGNGGSAADAQHLAAEFVNRFQIERPPLPAIALTTDSSILTAIGNDSSFDEVFVKQVKALGRPGDVLLGISTSGKSANVNAALAAAREGQLGTVGLAGKDGGAMADLCDTLLVVDHDSTPLIQEVQIAVGHMVCRLVDYYLFEAVVELQPYLE</sequence>
<dbReference type="Gene3D" id="3.40.50.10490">
    <property type="entry name" value="Glucose-6-phosphate isomerase like protein, domain 1"/>
    <property type="match status" value="1"/>
</dbReference>
<dbReference type="EMBL" id="CP001734">
    <property type="protein sequence ID" value="ACV67978.1"/>
    <property type="molecule type" value="Genomic_DNA"/>
</dbReference>
<feature type="binding site" evidence="9">
    <location>
        <begin position="121"/>
        <end position="123"/>
    </location>
    <ligand>
        <name>substrate</name>
    </ligand>
</feature>
<dbReference type="UniPathway" id="UPA00041">
    <property type="reaction ID" value="UER00436"/>
</dbReference>
<accession>C8X0N1</accession>
<organism evidence="11 12">
    <name type="scientific">Desulfohalobium retbaense (strain ATCC 49708 / DSM 5692 / JCM 16813 / HR100)</name>
    <dbReference type="NCBI Taxonomy" id="485915"/>
    <lineage>
        <taxon>Bacteria</taxon>
        <taxon>Pseudomonadati</taxon>
        <taxon>Thermodesulfobacteriota</taxon>
        <taxon>Desulfovibrionia</taxon>
        <taxon>Desulfovibrionales</taxon>
        <taxon>Desulfohalobiaceae</taxon>
        <taxon>Desulfohalobium</taxon>
    </lineage>
</organism>
<dbReference type="InterPro" id="IPR004515">
    <property type="entry name" value="Phosphoheptose_Isoase"/>
</dbReference>
<feature type="binding site" evidence="9">
    <location>
        <position position="62"/>
    </location>
    <ligand>
        <name>Zn(2+)</name>
        <dbReference type="ChEBI" id="CHEBI:29105"/>
    </ligand>
</feature>
<comment type="miscellaneous">
    <text evidence="9">The reaction produces a racemic mixture of D-glycero-alpha-D-manno-heptose 7-phosphate and D-glycero-beta-D-manno-heptose 7-phosphate.</text>
</comment>
<keyword evidence="4 9" id="KW-0963">Cytoplasm</keyword>
<dbReference type="Pfam" id="PF13580">
    <property type="entry name" value="SIS_2"/>
    <property type="match status" value="1"/>
</dbReference>
<keyword evidence="12" id="KW-1185">Reference proteome</keyword>
<dbReference type="InterPro" id="IPR035461">
    <property type="entry name" value="GmhA/DiaA"/>
</dbReference>
<comment type="pathway">
    <text evidence="9">Carbohydrate biosynthesis; D-glycero-D-manno-heptose 7-phosphate biosynthesis; D-glycero-alpha-D-manno-heptose 7-phosphate and D-glycero-beta-D-manno-heptose 7-phosphate from sedoheptulose 7-phosphate: step 1/1.</text>
</comment>
<evidence type="ECO:0000256" key="1">
    <source>
        <dbReference type="ARBA" id="ARBA00000348"/>
    </source>
</evidence>
<protein>
    <recommendedName>
        <fullName evidence="9">Phosphoheptose isomerase</fullName>
        <ecNumber evidence="9">5.3.1.28</ecNumber>
    </recommendedName>
    <alternativeName>
        <fullName evidence="9">Sedoheptulose 7-phosphate isomerase</fullName>
    </alternativeName>
</protein>
<dbReference type="GO" id="GO:0008968">
    <property type="term" value="F:D-sedoheptulose 7-phosphate isomerase activity"/>
    <property type="evidence" value="ECO:0007669"/>
    <property type="project" value="UniProtKB-UniRule"/>
</dbReference>
<name>C8X0N1_DESRD</name>
<dbReference type="CDD" id="cd05006">
    <property type="entry name" value="SIS_GmhA"/>
    <property type="match status" value="1"/>
</dbReference>
<dbReference type="KEGG" id="drt:Dret_0686"/>
<evidence type="ECO:0000259" key="10">
    <source>
        <dbReference type="PROSITE" id="PS51464"/>
    </source>
</evidence>
<comment type="cofactor">
    <cofactor evidence="9">
        <name>Zn(2+)</name>
        <dbReference type="ChEBI" id="CHEBI:29105"/>
    </cofactor>
    <text evidence="9">Binds 1 zinc ion per subunit.</text>
</comment>
<dbReference type="PROSITE" id="PS51464">
    <property type="entry name" value="SIS"/>
    <property type="match status" value="1"/>
</dbReference>
<dbReference type="InterPro" id="IPR046348">
    <property type="entry name" value="SIS_dom_sf"/>
</dbReference>
<dbReference type="PANTHER" id="PTHR30390:SF6">
    <property type="entry name" value="DNAA INITIATOR-ASSOCIATING PROTEIN DIAA"/>
    <property type="match status" value="1"/>
</dbReference>
<evidence type="ECO:0000256" key="2">
    <source>
        <dbReference type="ARBA" id="ARBA00004496"/>
    </source>
</evidence>
<evidence type="ECO:0000313" key="12">
    <source>
        <dbReference type="Proteomes" id="UP000001052"/>
    </source>
</evidence>
<gene>
    <name evidence="9" type="primary">gmhA</name>
    <name evidence="11" type="ordered locus">Dret_0686</name>
</gene>
<dbReference type="EC" id="5.3.1.28" evidence="9"/>
<dbReference type="STRING" id="485915.Dret_0686"/>
<dbReference type="Proteomes" id="UP000001052">
    <property type="component" value="Chromosome"/>
</dbReference>
<evidence type="ECO:0000256" key="6">
    <source>
        <dbReference type="ARBA" id="ARBA00022833"/>
    </source>
</evidence>
<feature type="binding site" evidence="9">
    <location>
        <position position="181"/>
    </location>
    <ligand>
        <name>Zn(2+)</name>
        <dbReference type="ChEBI" id="CHEBI:29105"/>
    </ligand>
</feature>
<dbReference type="SUPFAM" id="SSF53697">
    <property type="entry name" value="SIS domain"/>
    <property type="match status" value="1"/>
</dbReference>
<feature type="domain" description="SIS" evidence="10">
    <location>
        <begin position="38"/>
        <end position="200"/>
    </location>
</feature>
<reference evidence="11 12" key="2">
    <citation type="journal article" date="2010" name="Stand. Genomic Sci.">
        <title>Complete genome sequence of Desulfohalobium retbaense type strain (HR(100)).</title>
        <authorList>
            <person name="Spring S."/>
            <person name="Nolan M."/>
            <person name="Lapidus A."/>
            <person name="Glavina Del Rio T."/>
            <person name="Copeland A."/>
            <person name="Tice H."/>
            <person name="Cheng J.F."/>
            <person name="Lucas S."/>
            <person name="Land M."/>
            <person name="Chen F."/>
            <person name="Bruce D."/>
            <person name="Goodwin L."/>
            <person name="Pitluck S."/>
            <person name="Ivanova N."/>
            <person name="Mavromatis K."/>
            <person name="Mikhailova N."/>
            <person name="Pati A."/>
            <person name="Chen A."/>
            <person name="Palaniappan K."/>
            <person name="Hauser L."/>
            <person name="Chang Y.J."/>
            <person name="Jeffries C.D."/>
            <person name="Munk C."/>
            <person name="Kiss H."/>
            <person name="Chain P."/>
            <person name="Han C."/>
            <person name="Brettin T."/>
            <person name="Detter J.C."/>
            <person name="Schuler E."/>
            <person name="Goker M."/>
            <person name="Rohde M."/>
            <person name="Bristow J."/>
            <person name="Eisen J.A."/>
            <person name="Markowitz V."/>
            <person name="Hugenholtz P."/>
            <person name="Kyrpides N.C."/>
            <person name="Klenk H.P."/>
        </authorList>
    </citation>
    <scope>NUCLEOTIDE SEQUENCE [LARGE SCALE GENOMIC DNA]</scope>
    <source>
        <strain evidence="11 12">DSM 5692</strain>
    </source>
</reference>
<comment type="function">
    <text evidence="9">Catalyzes the isomerization of sedoheptulose 7-phosphate in D-glycero-D-manno-heptose 7-phosphate.</text>
</comment>
<feature type="binding site" evidence="9">
    <location>
        <begin position="95"/>
        <end position="96"/>
    </location>
    <ligand>
        <name>substrate</name>
    </ligand>
</feature>
<comment type="similarity">
    <text evidence="3 9">Belongs to the SIS family. GmhA subfamily.</text>
</comment>
<comment type="catalytic activity">
    <reaction evidence="1 9">
        <text>2 D-sedoheptulose 7-phosphate = D-glycero-alpha-D-manno-heptose 7-phosphate + D-glycero-beta-D-manno-heptose 7-phosphate</text>
        <dbReference type="Rhea" id="RHEA:27489"/>
        <dbReference type="ChEBI" id="CHEBI:57483"/>
        <dbReference type="ChEBI" id="CHEBI:60203"/>
        <dbReference type="ChEBI" id="CHEBI:60204"/>
        <dbReference type="EC" id="5.3.1.28"/>
    </reaction>
</comment>
<keyword evidence="6 9" id="KW-0862">Zinc</keyword>
<dbReference type="GO" id="GO:2001061">
    <property type="term" value="P:D-glycero-D-manno-heptose 7-phosphate biosynthetic process"/>
    <property type="evidence" value="ECO:0007669"/>
    <property type="project" value="UniProtKB-UniPathway"/>
</dbReference>
<proteinExistence type="inferred from homology"/>
<dbReference type="GO" id="GO:0005737">
    <property type="term" value="C:cytoplasm"/>
    <property type="evidence" value="ECO:0007669"/>
    <property type="project" value="UniProtKB-SubCell"/>
</dbReference>
<evidence type="ECO:0000256" key="8">
    <source>
        <dbReference type="ARBA" id="ARBA00023277"/>
    </source>
</evidence>
<evidence type="ECO:0000313" key="11">
    <source>
        <dbReference type="EMBL" id="ACV67978.1"/>
    </source>
</evidence>